<accession>A0A011PIZ9</accession>
<dbReference type="SMART" id="SM00267">
    <property type="entry name" value="GGDEF"/>
    <property type="match status" value="1"/>
</dbReference>
<dbReference type="InterPro" id="IPR043128">
    <property type="entry name" value="Rev_trsase/Diguanyl_cyclase"/>
</dbReference>
<dbReference type="PROSITE" id="PS51833">
    <property type="entry name" value="HDOD"/>
    <property type="match status" value="1"/>
</dbReference>
<comment type="caution">
    <text evidence="7">The sequence shown here is derived from an EMBL/GenBank/DDBJ whole genome shotgun (WGS) entry which is preliminary data.</text>
</comment>
<evidence type="ECO:0000256" key="2">
    <source>
        <dbReference type="ARBA" id="ARBA00034247"/>
    </source>
</evidence>
<dbReference type="AlphaFoldDB" id="A0A011PIZ9"/>
<dbReference type="InterPro" id="IPR001789">
    <property type="entry name" value="Sig_transdc_resp-reg_receiver"/>
</dbReference>
<name>A0A011PIZ9_9PROT</name>
<comment type="catalytic activity">
    <reaction evidence="2">
        <text>2 GTP = 3',3'-c-di-GMP + 2 diphosphate</text>
        <dbReference type="Rhea" id="RHEA:24898"/>
        <dbReference type="ChEBI" id="CHEBI:33019"/>
        <dbReference type="ChEBI" id="CHEBI:37565"/>
        <dbReference type="ChEBI" id="CHEBI:58805"/>
        <dbReference type="EC" id="2.7.7.65"/>
    </reaction>
</comment>
<proteinExistence type="predicted"/>
<dbReference type="EMBL" id="JEMX01000136">
    <property type="protein sequence ID" value="EXI77007.1"/>
    <property type="molecule type" value="Genomic_DNA"/>
</dbReference>
<dbReference type="SUPFAM" id="SSF52172">
    <property type="entry name" value="CheY-like"/>
    <property type="match status" value="1"/>
</dbReference>
<protein>
    <recommendedName>
        <fullName evidence="1">diguanylate cyclase</fullName>
        <ecNumber evidence="1">2.7.7.65</ecNumber>
    </recommendedName>
</protein>
<organism evidence="7 8">
    <name type="scientific">Candidatus Accumulibacter appositus</name>
    <dbReference type="NCBI Taxonomy" id="1454003"/>
    <lineage>
        <taxon>Bacteria</taxon>
        <taxon>Pseudomonadati</taxon>
        <taxon>Pseudomonadota</taxon>
        <taxon>Betaproteobacteria</taxon>
        <taxon>Candidatus Accumulibacter</taxon>
    </lineage>
</organism>
<evidence type="ECO:0000313" key="7">
    <source>
        <dbReference type="EMBL" id="EXI77007.1"/>
    </source>
</evidence>
<dbReference type="FunFam" id="3.30.70.270:FF:000001">
    <property type="entry name" value="Diguanylate cyclase domain protein"/>
    <property type="match status" value="1"/>
</dbReference>
<sequence>MSKIDQLRISGQLPSPKGVALAVMEICRRDDATLDEVAKVVQGDPALSSRLLRLANAAAGGGRPVASIREAVMQLGMSTVRQLAMGFSLVDQYLHGACSAFDYPGFWSHSLFMAVASQELGKLLRAAPPEELFACGLMAQIGCLALATVYPTDYGTVLAKHKEGQALLDLEREHLGVDHTEFTAGIMADCGIPKTLAEPVCYHEFPQDAGFSEGSRPYQLVHLLFHARRMADLGRSAVAERQRSISQLMLLGGKIGLDATALGETFDRVVTQWHAWAELLKVPSGQLPSFSSMSSAPVPRPEEGADAERARKVVLLVDDDPTGRLLTQGLLSHMLGCTVHTAENGKEALALALEVMPQIVITDWRMPVMDGLAFCRALRATEWGQSMYVVMLTGEEDDDKIIEAFEAGVDDYLTKPVHMRALSARMRAALHYVKLLEAWENDRAQLKQFAAELAISNRRLEHSAMTDMLTGLPNRRAGMEALARFWSASRRTARSVAALMIDVDHFKAVNDRYGHAVGDRVLQSVAKAIQAAARKDDSVSRIGGEEFLLVCHDADARTALLAAERLRRTIKELKISVAGVDIQTSVSIGVASIEGSMQKEDDMLSAADKALYVAKNAGRDRVALFANGKSICR</sequence>
<dbReference type="SUPFAM" id="SSF55073">
    <property type="entry name" value="Nucleotide cyclase"/>
    <property type="match status" value="1"/>
</dbReference>
<dbReference type="Gene3D" id="3.30.70.270">
    <property type="match status" value="1"/>
</dbReference>
<reference evidence="7 8" key="1">
    <citation type="submission" date="2014-02" db="EMBL/GenBank/DDBJ databases">
        <title>Expanding our view of genomic diversity in Candidatus Accumulibacter clades.</title>
        <authorList>
            <person name="Skennerton C.T."/>
            <person name="Barr J.J."/>
            <person name="Slater F.R."/>
            <person name="Bond P.L."/>
            <person name="Tyson G.W."/>
        </authorList>
    </citation>
    <scope>NUCLEOTIDE SEQUENCE [LARGE SCALE GENOMIC DNA]</scope>
    <source>
        <strain evidence="8">BA-92</strain>
    </source>
</reference>
<dbReference type="GO" id="GO:0005886">
    <property type="term" value="C:plasma membrane"/>
    <property type="evidence" value="ECO:0007669"/>
    <property type="project" value="TreeGrafter"/>
</dbReference>
<dbReference type="GO" id="GO:0052621">
    <property type="term" value="F:diguanylate cyclase activity"/>
    <property type="evidence" value="ECO:0007669"/>
    <property type="project" value="UniProtKB-EC"/>
</dbReference>
<dbReference type="PANTHER" id="PTHR45138">
    <property type="entry name" value="REGULATORY COMPONENTS OF SENSORY TRANSDUCTION SYSTEM"/>
    <property type="match status" value="1"/>
</dbReference>
<dbReference type="PROSITE" id="PS50887">
    <property type="entry name" value="GGDEF"/>
    <property type="match status" value="1"/>
</dbReference>
<dbReference type="SUPFAM" id="SSF109604">
    <property type="entry name" value="HD-domain/PDEase-like"/>
    <property type="match status" value="1"/>
</dbReference>
<dbReference type="STRING" id="1454003.AW10_04109"/>
<dbReference type="PANTHER" id="PTHR45138:SF9">
    <property type="entry name" value="DIGUANYLATE CYCLASE DGCM-RELATED"/>
    <property type="match status" value="1"/>
</dbReference>
<feature type="domain" description="Response regulatory" evidence="4">
    <location>
        <begin position="313"/>
        <end position="430"/>
    </location>
</feature>
<dbReference type="GO" id="GO:0000160">
    <property type="term" value="P:phosphorelay signal transduction system"/>
    <property type="evidence" value="ECO:0007669"/>
    <property type="project" value="InterPro"/>
</dbReference>
<feature type="domain" description="HDOD" evidence="6">
    <location>
        <begin position="13"/>
        <end position="206"/>
    </location>
</feature>
<dbReference type="GO" id="GO:0043709">
    <property type="term" value="P:cell adhesion involved in single-species biofilm formation"/>
    <property type="evidence" value="ECO:0007669"/>
    <property type="project" value="TreeGrafter"/>
</dbReference>
<keyword evidence="3" id="KW-0597">Phosphoprotein</keyword>
<dbReference type="GO" id="GO:1902201">
    <property type="term" value="P:negative regulation of bacterial-type flagellum-dependent cell motility"/>
    <property type="evidence" value="ECO:0007669"/>
    <property type="project" value="TreeGrafter"/>
</dbReference>
<evidence type="ECO:0000313" key="8">
    <source>
        <dbReference type="Proteomes" id="UP000021816"/>
    </source>
</evidence>
<dbReference type="InterPro" id="IPR029787">
    <property type="entry name" value="Nucleotide_cyclase"/>
</dbReference>
<evidence type="ECO:0000259" key="5">
    <source>
        <dbReference type="PROSITE" id="PS50887"/>
    </source>
</evidence>
<dbReference type="PROSITE" id="PS50110">
    <property type="entry name" value="RESPONSE_REGULATORY"/>
    <property type="match status" value="1"/>
</dbReference>
<evidence type="ECO:0000256" key="1">
    <source>
        <dbReference type="ARBA" id="ARBA00012528"/>
    </source>
</evidence>
<dbReference type="Pfam" id="PF08668">
    <property type="entry name" value="HDOD"/>
    <property type="match status" value="1"/>
</dbReference>
<gene>
    <name evidence="7" type="primary">pleD_6</name>
    <name evidence="7" type="ORF">AW10_04109</name>
</gene>
<dbReference type="Proteomes" id="UP000021816">
    <property type="component" value="Unassembled WGS sequence"/>
</dbReference>
<dbReference type="Pfam" id="PF00072">
    <property type="entry name" value="Response_reg"/>
    <property type="match status" value="1"/>
</dbReference>
<dbReference type="InterPro" id="IPR013976">
    <property type="entry name" value="HDOD"/>
</dbReference>
<dbReference type="NCBIfam" id="TIGR00254">
    <property type="entry name" value="GGDEF"/>
    <property type="match status" value="1"/>
</dbReference>
<dbReference type="InterPro" id="IPR050469">
    <property type="entry name" value="Diguanylate_Cyclase"/>
</dbReference>
<evidence type="ECO:0000256" key="3">
    <source>
        <dbReference type="PROSITE-ProRule" id="PRU00169"/>
    </source>
</evidence>
<dbReference type="SMART" id="SM00448">
    <property type="entry name" value="REC"/>
    <property type="match status" value="1"/>
</dbReference>
<dbReference type="CDD" id="cd00156">
    <property type="entry name" value="REC"/>
    <property type="match status" value="1"/>
</dbReference>
<evidence type="ECO:0000259" key="6">
    <source>
        <dbReference type="PROSITE" id="PS51833"/>
    </source>
</evidence>
<dbReference type="Gene3D" id="1.10.3210.10">
    <property type="entry name" value="Hypothetical protein af1432"/>
    <property type="match status" value="1"/>
</dbReference>
<dbReference type="EC" id="2.7.7.65" evidence="1"/>
<dbReference type="InterPro" id="IPR000160">
    <property type="entry name" value="GGDEF_dom"/>
</dbReference>
<dbReference type="Pfam" id="PF00990">
    <property type="entry name" value="GGDEF"/>
    <property type="match status" value="1"/>
</dbReference>
<dbReference type="InterPro" id="IPR011006">
    <property type="entry name" value="CheY-like_superfamily"/>
</dbReference>
<dbReference type="CDD" id="cd01949">
    <property type="entry name" value="GGDEF"/>
    <property type="match status" value="1"/>
</dbReference>
<dbReference type="Gene3D" id="3.40.50.2300">
    <property type="match status" value="1"/>
</dbReference>
<feature type="modified residue" description="4-aspartylphosphate" evidence="3">
    <location>
        <position position="363"/>
    </location>
</feature>
<feature type="domain" description="GGDEF" evidence="5">
    <location>
        <begin position="494"/>
        <end position="627"/>
    </location>
</feature>
<evidence type="ECO:0000259" key="4">
    <source>
        <dbReference type="PROSITE" id="PS50110"/>
    </source>
</evidence>
<dbReference type="PATRIC" id="fig|1454003.3.peg.4175"/>